<dbReference type="RefSeq" id="WP_249831922.1">
    <property type="nucleotide sequence ID" value="NZ_JAMGBE010000003.1"/>
</dbReference>
<sequence length="587" mass="63799">MKVGLLAFGTLIWAAPVFAQDPLAPLSEDQAAQAPGEIPAAPQEVPVIAPPPPAAPVVAVPRDWRGVFDAIYSGNWASARAGIYALPSSPLTPIAKAELYTAKDSPVVDLASIQSLLAEAPDLPQGPQLAAMALKRGALSAPTIVATKRLFNLGSAPVRYRARAVQGEPVADELRAALDPYVKANDHAGAEAQLLLAAPQLSVEARAEAGQRVAWIFYVNGLDLDARRVADTWRQGAQGEWASQAAWVSGLASWRMGDCNSASRAFQQTASLAQQRELRAGAYYWAARAEQACRRPRSVAPLLKAAAGSNESFYGLLARQTLGMDTKLPPDPNLNRDPSIDQIPNVRRAIELAKIGETPLAEEMLRYQAKIGSPSEHHALIQVAKRLELPAAQLWLANNGQWGAVADAADRYPNPSWNPLNGWRVDPALAYGHIVQESAFRRTAISHAGAVGLMQVLPVTAQLVSRNRGVPYSRSVLTDPSYNLEYGQSFIEMMRGNPGTAGQLPRVIASYNAGPLPVARWATINDKGDPLLWIESIPYWETRYYVPSVLRNMWVYQGLNRQDTPTLKAMAEHHWPSFPTSMTRLQH</sequence>
<evidence type="ECO:0000256" key="1">
    <source>
        <dbReference type="ARBA" id="ARBA00007734"/>
    </source>
</evidence>
<dbReference type="Proteomes" id="UP001165342">
    <property type="component" value="Unassembled WGS sequence"/>
</dbReference>
<dbReference type="CDD" id="cd13401">
    <property type="entry name" value="Slt70-like"/>
    <property type="match status" value="1"/>
</dbReference>
<dbReference type="SUPFAM" id="SSF48435">
    <property type="entry name" value="Bacterial muramidases"/>
    <property type="match status" value="1"/>
</dbReference>
<dbReference type="InterPro" id="IPR008258">
    <property type="entry name" value="Transglycosylase_SLT_dom_1"/>
</dbReference>
<feature type="domain" description="Transglycosylase SLT" evidence="5">
    <location>
        <begin position="423"/>
        <end position="527"/>
    </location>
</feature>
<evidence type="ECO:0000313" key="7">
    <source>
        <dbReference type="Proteomes" id="UP001165342"/>
    </source>
</evidence>
<evidence type="ECO:0000256" key="4">
    <source>
        <dbReference type="SAM" id="SignalP"/>
    </source>
</evidence>
<gene>
    <name evidence="6" type="ORF">LZ538_10295</name>
</gene>
<comment type="similarity">
    <text evidence="2">Belongs to the virb1 family.</text>
</comment>
<evidence type="ECO:0000313" key="6">
    <source>
        <dbReference type="EMBL" id="MCL6730438.1"/>
    </source>
</evidence>
<comment type="similarity">
    <text evidence="1">Belongs to the transglycosylase Slt family.</text>
</comment>
<dbReference type="InterPro" id="IPR008939">
    <property type="entry name" value="Lytic_TGlycosylase_superhlx_U"/>
</dbReference>
<comment type="caution">
    <text evidence="6">The sequence shown here is derived from an EMBL/GenBank/DDBJ whole genome shotgun (WGS) entry which is preliminary data.</text>
</comment>
<dbReference type="PANTHER" id="PTHR37423">
    <property type="entry name" value="SOLUBLE LYTIC MUREIN TRANSGLYCOSYLASE-RELATED"/>
    <property type="match status" value="1"/>
</dbReference>
<reference evidence="6" key="1">
    <citation type="submission" date="2022-05" db="EMBL/GenBank/DDBJ databases">
        <authorList>
            <person name="Jo J.-H."/>
            <person name="Im W.-T."/>
        </authorList>
    </citation>
    <scope>NUCLEOTIDE SEQUENCE</scope>
    <source>
        <strain evidence="6">SE220</strain>
    </source>
</reference>
<evidence type="ECO:0000259" key="5">
    <source>
        <dbReference type="Pfam" id="PF01464"/>
    </source>
</evidence>
<keyword evidence="7" id="KW-1185">Reference proteome</keyword>
<protein>
    <submittedName>
        <fullName evidence="6">Lytic transglycosylase domain-containing protein</fullName>
    </submittedName>
</protein>
<dbReference type="PANTHER" id="PTHR37423:SF2">
    <property type="entry name" value="MEMBRANE-BOUND LYTIC MUREIN TRANSGLYCOSYLASE C"/>
    <property type="match status" value="1"/>
</dbReference>
<dbReference type="Pfam" id="PF01464">
    <property type="entry name" value="SLT"/>
    <property type="match status" value="1"/>
</dbReference>
<evidence type="ECO:0000256" key="2">
    <source>
        <dbReference type="ARBA" id="ARBA00009387"/>
    </source>
</evidence>
<name>A0ABT0S488_9SPHN</name>
<organism evidence="6 7">
    <name type="scientific">Sphingomonas hankyongi</name>
    <dbReference type="NCBI Taxonomy" id="2908209"/>
    <lineage>
        <taxon>Bacteria</taxon>
        <taxon>Pseudomonadati</taxon>
        <taxon>Pseudomonadota</taxon>
        <taxon>Alphaproteobacteria</taxon>
        <taxon>Sphingomonadales</taxon>
        <taxon>Sphingomonadaceae</taxon>
        <taxon>Sphingomonas</taxon>
    </lineage>
</organism>
<evidence type="ECO:0000256" key="3">
    <source>
        <dbReference type="ARBA" id="ARBA00022729"/>
    </source>
</evidence>
<dbReference type="SUPFAM" id="SSF53955">
    <property type="entry name" value="Lysozyme-like"/>
    <property type="match status" value="1"/>
</dbReference>
<dbReference type="EMBL" id="JAMGBE010000003">
    <property type="protein sequence ID" value="MCL6730438.1"/>
    <property type="molecule type" value="Genomic_DNA"/>
</dbReference>
<dbReference type="Gene3D" id="1.10.530.10">
    <property type="match status" value="1"/>
</dbReference>
<keyword evidence="3 4" id="KW-0732">Signal</keyword>
<feature type="signal peptide" evidence="4">
    <location>
        <begin position="1"/>
        <end position="19"/>
    </location>
</feature>
<proteinExistence type="inferred from homology"/>
<accession>A0ABT0S488</accession>
<dbReference type="InterPro" id="IPR023346">
    <property type="entry name" value="Lysozyme-like_dom_sf"/>
</dbReference>
<feature type="chain" id="PRO_5046309893" evidence="4">
    <location>
        <begin position="20"/>
        <end position="587"/>
    </location>
</feature>